<dbReference type="Proteomes" id="UP001163321">
    <property type="component" value="Chromosome 1"/>
</dbReference>
<evidence type="ECO:0000313" key="1">
    <source>
        <dbReference type="EMBL" id="KAI9922378.1"/>
    </source>
</evidence>
<keyword evidence="2" id="KW-1185">Reference proteome</keyword>
<organism evidence="1 2">
    <name type="scientific">Peronosclerospora sorghi</name>
    <dbReference type="NCBI Taxonomy" id="230839"/>
    <lineage>
        <taxon>Eukaryota</taxon>
        <taxon>Sar</taxon>
        <taxon>Stramenopiles</taxon>
        <taxon>Oomycota</taxon>
        <taxon>Peronosporomycetes</taxon>
        <taxon>Peronosporales</taxon>
        <taxon>Peronosporaceae</taxon>
        <taxon>Peronosclerospora</taxon>
    </lineage>
</organism>
<name>A0ACC0WW96_9STRA</name>
<dbReference type="EMBL" id="CM047580">
    <property type="protein sequence ID" value="KAI9922378.1"/>
    <property type="molecule type" value="Genomic_DNA"/>
</dbReference>
<sequence length="107" mass="11527">MHARLTHAGTTVDDQVAFLWTLGHLVQATTAHDDTEFVEKVTAWVLAFLSMEPASSSDDSVLSFQVASASVCLDLIILAGGGGPWSSVQWSCSQEFLLLVYILTQNA</sequence>
<evidence type="ECO:0000313" key="2">
    <source>
        <dbReference type="Proteomes" id="UP001163321"/>
    </source>
</evidence>
<accession>A0ACC0WW96</accession>
<gene>
    <name evidence="1" type="ORF">PsorP6_002459</name>
</gene>
<reference evidence="1 2" key="1">
    <citation type="journal article" date="2022" name="bioRxiv">
        <title>The genome of the oomycete Peronosclerospora sorghi, a cosmopolitan pathogen of maize and sorghum, is inflated with dispersed pseudogenes.</title>
        <authorList>
            <person name="Fletcher K."/>
            <person name="Martin F."/>
            <person name="Isakeit T."/>
            <person name="Cavanaugh K."/>
            <person name="Magill C."/>
            <person name="Michelmore R."/>
        </authorList>
    </citation>
    <scope>NUCLEOTIDE SEQUENCE [LARGE SCALE GENOMIC DNA]</scope>
    <source>
        <strain evidence="1">P6</strain>
    </source>
</reference>
<comment type="caution">
    <text evidence="1">The sequence shown here is derived from an EMBL/GenBank/DDBJ whole genome shotgun (WGS) entry which is preliminary data.</text>
</comment>
<protein>
    <submittedName>
        <fullName evidence="1">Uncharacterized protein</fullName>
    </submittedName>
</protein>
<proteinExistence type="predicted"/>